<reference evidence="2 3" key="1">
    <citation type="submission" date="2018-06" db="EMBL/GenBank/DDBJ databases">
        <title>Complete Genomes of Monosporascus.</title>
        <authorList>
            <person name="Robinson A.J."/>
            <person name="Natvig D.O."/>
        </authorList>
    </citation>
    <scope>NUCLEOTIDE SEQUENCE [LARGE SCALE GENOMIC DNA]</scope>
    <source>
        <strain evidence="2 3">CBS 110550</strain>
    </source>
</reference>
<evidence type="ECO:0000313" key="3">
    <source>
        <dbReference type="Proteomes" id="UP000293360"/>
    </source>
</evidence>
<accession>A0A4Q4TE04</accession>
<feature type="region of interest" description="Disordered" evidence="1">
    <location>
        <begin position="113"/>
        <end position="144"/>
    </location>
</feature>
<evidence type="ECO:0000313" key="2">
    <source>
        <dbReference type="EMBL" id="RYP03627.1"/>
    </source>
</evidence>
<organism evidence="2 3">
    <name type="scientific">Monosporascus ibericus</name>
    <dbReference type="NCBI Taxonomy" id="155417"/>
    <lineage>
        <taxon>Eukaryota</taxon>
        <taxon>Fungi</taxon>
        <taxon>Dikarya</taxon>
        <taxon>Ascomycota</taxon>
        <taxon>Pezizomycotina</taxon>
        <taxon>Sordariomycetes</taxon>
        <taxon>Xylariomycetidae</taxon>
        <taxon>Xylariales</taxon>
        <taxon>Xylariales incertae sedis</taxon>
        <taxon>Monosporascus</taxon>
    </lineage>
</organism>
<comment type="caution">
    <text evidence="2">The sequence shown here is derived from an EMBL/GenBank/DDBJ whole genome shotgun (WGS) entry which is preliminary data.</text>
</comment>
<dbReference type="Proteomes" id="UP000293360">
    <property type="component" value="Unassembled WGS sequence"/>
</dbReference>
<dbReference type="STRING" id="155417.A0A4Q4TE04"/>
<keyword evidence="3" id="KW-1185">Reference proteome</keyword>
<dbReference type="AlphaFoldDB" id="A0A4Q4TE04"/>
<name>A0A4Q4TE04_9PEZI</name>
<gene>
    <name evidence="2" type="ORF">DL764_005006</name>
</gene>
<feature type="compositionally biased region" description="Polar residues" evidence="1">
    <location>
        <begin position="16"/>
        <end position="26"/>
    </location>
</feature>
<proteinExistence type="predicted"/>
<evidence type="ECO:0000256" key="1">
    <source>
        <dbReference type="SAM" id="MobiDB-lite"/>
    </source>
</evidence>
<protein>
    <submittedName>
        <fullName evidence="2">Uncharacterized protein</fullName>
    </submittedName>
</protein>
<sequence>MFLAKIVANEYSEQPPTWETLSFPTNPLTPGPRPRENGGLVPATTGYGRNYLLYFFVDRRDSASEENEQTPQWSDTWTFQLLSSDVEFKATTTMDEAIKLAKAKDQIRSRVGADTGDSSWAKVELQSPGDIQERQGKGHPGPRSHFGYCQAADGRSVIIWGGLDAKGKQHGDGWVIQLE</sequence>
<dbReference type="OrthoDB" id="10250130at2759"/>
<feature type="region of interest" description="Disordered" evidence="1">
    <location>
        <begin position="16"/>
        <end position="41"/>
    </location>
</feature>
<dbReference type="EMBL" id="QJNU01000250">
    <property type="protein sequence ID" value="RYP03627.1"/>
    <property type="molecule type" value="Genomic_DNA"/>
</dbReference>